<dbReference type="Pfam" id="PF22746">
    <property type="entry name" value="SHOCT-like_DUF2089-C"/>
    <property type="match status" value="1"/>
</dbReference>
<gene>
    <name evidence="3" type="ORF">ENV70_01945</name>
</gene>
<dbReference type="InterPro" id="IPR053959">
    <property type="entry name" value="YvlB/LiaX_N"/>
</dbReference>
<keyword evidence="1" id="KW-0812">Transmembrane</keyword>
<reference evidence="3" key="1">
    <citation type="journal article" date="2020" name="mSystems">
        <title>Genome- and Community-Level Interaction Insights into Carbon Utilization and Element Cycling Functions of Hydrothermarchaeota in Hydrothermal Sediment.</title>
        <authorList>
            <person name="Zhou Z."/>
            <person name="Liu Y."/>
            <person name="Xu W."/>
            <person name="Pan J."/>
            <person name="Luo Z.H."/>
            <person name="Li M."/>
        </authorList>
    </citation>
    <scope>NUCLEOTIDE SEQUENCE [LARGE SCALE GENOMIC DNA]</scope>
    <source>
        <strain evidence="3">SpSt-783</strain>
    </source>
</reference>
<name>A0A7C6EJ35_UNCW3</name>
<protein>
    <recommendedName>
        <fullName evidence="2">YvlB/LiaX N-terminal domain-containing protein</fullName>
    </recommendedName>
</protein>
<accession>A0A7C6EJ35</accession>
<evidence type="ECO:0000313" key="3">
    <source>
        <dbReference type="EMBL" id="HHS62366.1"/>
    </source>
</evidence>
<sequence length="73" mass="8605">MRLAIIIIFIAVFFWLANLKVLLLTRDWPIILIFFGAINLFVFPKYSKKKVIENLEKGKITPEEALKRLERLS</sequence>
<feature type="transmembrane region" description="Helical" evidence="1">
    <location>
        <begin position="29"/>
        <end position="47"/>
    </location>
</feature>
<evidence type="ECO:0000256" key="1">
    <source>
        <dbReference type="SAM" id="Phobius"/>
    </source>
</evidence>
<comment type="caution">
    <text evidence="3">The sequence shown here is derived from an EMBL/GenBank/DDBJ whole genome shotgun (WGS) entry which is preliminary data.</text>
</comment>
<proteinExistence type="predicted"/>
<keyword evidence="1" id="KW-1133">Transmembrane helix</keyword>
<feature type="domain" description="YvlB/LiaX N-terminal" evidence="2">
    <location>
        <begin position="48"/>
        <end position="72"/>
    </location>
</feature>
<evidence type="ECO:0000259" key="2">
    <source>
        <dbReference type="Pfam" id="PF22746"/>
    </source>
</evidence>
<dbReference type="AlphaFoldDB" id="A0A7C6EJ35"/>
<keyword evidence="1" id="KW-0472">Membrane</keyword>
<organism evidence="3">
    <name type="scientific">candidate division WOR-3 bacterium</name>
    <dbReference type="NCBI Taxonomy" id="2052148"/>
    <lineage>
        <taxon>Bacteria</taxon>
        <taxon>Bacteria division WOR-3</taxon>
    </lineage>
</organism>
<dbReference type="EMBL" id="DTHJ01000047">
    <property type="protein sequence ID" value="HHS62366.1"/>
    <property type="molecule type" value="Genomic_DNA"/>
</dbReference>